<name>A0A7Z1AWA0_9PSEU</name>
<dbReference type="InterPro" id="IPR042070">
    <property type="entry name" value="PucR_C-HTH_sf"/>
</dbReference>
<dbReference type="EMBL" id="MSIF01000016">
    <property type="protein sequence ID" value="OLF07417.1"/>
    <property type="molecule type" value="Genomic_DNA"/>
</dbReference>
<evidence type="ECO:0000259" key="1">
    <source>
        <dbReference type="Pfam" id="PF13556"/>
    </source>
</evidence>
<organism evidence="3 4">
    <name type="scientific">Actinophytocola xinjiangensis</name>
    <dbReference type="NCBI Taxonomy" id="485602"/>
    <lineage>
        <taxon>Bacteria</taxon>
        <taxon>Bacillati</taxon>
        <taxon>Actinomycetota</taxon>
        <taxon>Actinomycetes</taxon>
        <taxon>Pseudonocardiales</taxon>
        <taxon>Pseudonocardiaceae</taxon>
    </lineage>
</organism>
<keyword evidence="4" id="KW-1185">Reference proteome</keyword>
<dbReference type="InterPro" id="IPR025751">
    <property type="entry name" value="RsbRD_N_dom"/>
</dbReference>
<accession>A0A7Z1AWA0</accession>
<dbReference type="InterPro" id="IPR025736">
    <property type="entry name" value="PucR_C-HTH_dom"/>
</dbReference>
<sequence>MVKGLYLQEHRLADEYLGHTGNGDRYYDGRVDAEDLRTAARQAFRYLIDTLLGRPMEESVAWFPGEVGARRARQGVPLENLVSAVRQDFTVVWSMLLRSAGKDDLPVLAAHVDRLWSAVDELVTRIHVSYLDERMRMWRDDADRQHHLLAQVFAPGGPDEQACAAIGGALRVDPALPFWVVLAPPEFRFGAVTRRLTATGDTFFEHDYRGCRALLLPATQRWELERAVVEDLLAGTGVGLGPRAGSLAAVHRSAEVAYWLVPFSDAAAERPVTVRDGWQRLTVDQFTVAVRVFADHVRTCLAGVADAERGTLLETVAEYVQSGSVLDSAARLYCHRNTVLNRLRRFEELTGLDPRRPRDGALTALVLMAVPPASW</sequence>
<evidence type="ECO:0000313" key="3">
    <source>
        <dbReference type="EMBL" id="OLF07417.1"/>
    </source>
</evidence>
<gene>
    <name evidence="3" type="ORF">BLA60_27435</name>
</gene>
<dbReference type="Gene3D" id="1.10.10.2840">
    <property type="entry name" value="PucR C-terminal helix-turn-helix domain"/>
    <property type="match status" value="1"/>
</dbReference>
<evidence type="ECO:0000259" key="2">
    <source>
        <dbReference type="Pfam" id="PF14361"/>
    </source>
</evidence>
<dbReference type="AlphaFoldDB" id="A0A7Z1AWA0"/>
<proteinExistence type="predicted"/>
<comment type="caution">
    <text evidence="3">The sequence shown here is derived from an EMBL/GenBank/DDBJ whole genome shotgun (WGS) entry which is preliminary data.</text>
</comment>
<dbReference type="Pfam" id="PF13556">
    <property type="entry name" value="HTH_30"/>
    <property type="match status" value="1"/>
</dbReference>
<dbReference type="Proteomes" id="UP000185696">
    <property type="component" value="Unassembled WGS sequence"/>
</dbReference>
<evidence type="ECO:0008006" key="5">
    <source>
        <dbReference type="Google" id="ProtNLM"/>
    </source>
</evidence>
<dbReference type="Pfam" id="PF14361">
    <property type="entry name" value="RsbRD_N"/>
    <property type="match status" value="1"/>
</dbReference>
<reference evidence="3 4" key="1">
    <citation type="submission" date="2016-12" db="EMBL/GenBank/DDBJ databases">
        <title>The draft genome sequence of Actinophytocola xinjiangensis.</title>
        <authorList>
            <person name="Wang W."/>
            <person name="Yuan L."/>
        </authorList>
    </citation>
    <scope>NUCLEOTIDE SEQUENCE [LARGE SCALE GENOMIC DNA]</scope>
    <source>
        <strain evidence="3 4">CGMCC 4.4663</strain>
    </source>
</reference>
<protein>
    <recommendedName>
        <fullName evidence="5">PucR-like helix-turn-helix protein</fullName>
    </recommendedName>
</protein>
<feature type="domain" description="RsbT co-antagonist protein RsbRD N-terminal" evidence="2">
    <location>
        <begin position="23"/>
        <end position="144"/>
    </location>
</feature>
<evidence type="ECO:0000313" key="4">
    <source>
        <dbReference type="Proteomes" id="UP000185696"/>
    </source>
</evidence>
<feature type="domain" description="PucR C-terminal helix-turn-helix" evidence="1">
    <location>
        <begin position="312"/>
        <end position="367"/>
    </location>
</feature>